<feature type="region of interest" description="Disordered" evidence="1">
    <location>
        <begin position="1"/>
        <end position="21"/>
    </location>
</feature>
<dbReference type="InterPro" id="IPR044997">
    <property type="entry name" value="F-box_plant"/>
</dbReference>
<organism evidence="3 4">
    <name type="scientific">Paspalum notatum var. saurae</name>
    <dbReference type="NCBI Taxonomy" id="547442"/>
    <lineage>
        <taxon>Eukaryota</taxon>
        <taxon>Viridiplantae</taxon>
        <taxon>Streptophyta</taxon>
        <taxon>Embryophyta</taxon>
        <taxon>Tracheophyta</taxon>
        <taxon>Spermatophyta</taxon>
        <taxon>Magnoliopsida</taxon>
        <taxon>Liliopsida</taxon>
        <taxon>Poales</taxon>
        <taxon>Poaceae</taxon>
        <taxon>PACMAD clade</taxon>
        <taxon>Panicoideae</taxon>
        <taxon>Andropogonodae</taxon>
        <taxon>Paspaleae</taxon>
        <taxon>Paspalinae</taxon>
        <taxon>Paspalum</taxon>
    </lineage>
</organism>
<sequence length="160" mass="17826">MMIDCPSDSSTPDLIDFGSPSHTCADVPKDQDADRISALPDHILLDILERLDLPAALQAGTLSRRWAHLPRLLSDLLIDVAHFLPRDRSRREHWAVDEIMTAYTRAVRSLLASSSPTSDDRSIKRLHLSFYLTDPYLQSNGQAVGNVVESGKTDSLEFTI</sequence>
<dbReference type="InterPro" id="IPR001810">
    <property type="entry name" value="F-box_dom"/>
</dbReference>
<dbReference type="AlphaFoldDB" id="A0AAQ3USN2"/>
<evidence type="ECO:0000313" key="4">
    <source>
        <dbReference type="Proteomes" id="UP001341281"/>
    </source>
</evidence>
<gene>
    <name evidence="3" type="ORF">U9M48_041438</name>
</gene>
<proteinExistence type="predicted"/>
<evidence type="ECO:0000259" key="2">
    <source>
        <dbReference type="PROSITE" id="PS50181"/>
    </source>
</evidence>
<dbReference type="InterPro" id="IPR036047">
    <property type="entry name" value="F-box-like_dom_sf"/>
</dbReference>
<dbReference type="PANTHER" id="PTHR32153">
    <property type="entry name" value="OJ000223_09.16 PROTEIN"/>
    <property type="match status" value="1"/>
</dbReference>
<protein>
    <recommendedName>
        <fullName evidence="2">F-box domain-containing protein</fullName>
    </recommendedName>
</protein>
<evidence type="ECO:0000313" key="3">
    <source>
        <dbReference type="EMBL" id="WVZ95707.1"/>
    </source>
</evidence>
<accession>A0AAQ3USN2</accession>
<dbReference type="EMBL" id="CP144754">
    <property type="protein sequence ID" value="WVZ95707.1"/>
    <property type="molecule type" value="Genomic_DNA"/>
</dbReference>
<keyword evidence="4" id="KW-1185">Reference proteome</keyword>
<dbReference type="Pfam" id="PF12937">
    <property type="entry name" value="F-box-like"/>
    <property type="match status" value="1"/>
</dbReference>
<feature type="domain" description="F-box" evidence="2">
    <location>
        <begin position="33"/>
        <end position="80"/>
    </location>
</feature>
<dbReference type="Proteomes" id="UP001341281">
    <property type="component" value="Chromosome 10"/>
</dbReference>
<dbReference type="PROSITE" id="PS50181">
    <property type="entry name" value="FBOX"/>
    <property type="match status" value="1"/>
</dbReference>
<evidence type="ECO:0000256" key="1">
    <source>
        <dbReference type="SAM" id="MobiDB-lite"/>
    </source>
</evidence>
<dbReference type="SUPFAM" id="SSF81383">
    <property type="entry name" value="F-box domain"/>
    <property type="match status" value="1"/>
</dbReference>
<reference evidence="3 4" key="1">
    <citation type="submission" date="2024-02" db="EMBL/GenBank/DDBJ databases">
        <title>High-quality chromosome-scale genome assembly of Pensacola bahiagrass (Paspalum notatum Flugge var. saurae).</title>
        <authorList>
            <person name="Vega J.M."/>
            <person name="Podio M."/>
            <person name="Orjuela J."/>
            <person name="Siena L.A."/>
            <person name="Pessino S.C."/>
            <person name="Combes M.C."/>
            <person name="Mariac C."/>
            <person name="Albertini E."/>
            <person name="Pupilli F."/>
            <person name="Ortiz J.P.A."/>
            <person name="Leblanc O."/>
        </authorList>
    </citation>
    <scope>NUCLEOTIDE SEQUENCE [LARGE SCALE GENOMIC DNA]</scope>
    <source>
        <strain evidence="3">R1</strain>
        <tissue evidence="3">Leaf</tissue>
    </source>
</reference>
<name>A0AAQ3USN2_PASNO</name>
<dbReference type="Gene3D" id="1.20.1280.50">
    <property type="match status" value="1"/>
</dbReference>